<dbReference type="AlphaFoldDB" id="A0A4V6A3E4"/>
<evidence type="ECO:0000256" key="5">
    <source>
        <dbReference type="ARBA" id="ARBA00022771"/>
    </source>
</evidence>
<evidence type="ECO:0000256" key="7">
    <source>
        <dbReference type="ARBA" id="ARBA00023242"/>
    </source>
</evidence>
<dbReference type="PANTHER" id="PTHR13454">
    <property type="entry name" value="PROTEIN MCM10 HOMOLOG"/>
    <property type="match status" value="1"/>
</dbReference>
<dbReference type="GO" id="GO:0043596">
    <property type="term" value="C:nuclear replication fork"/>
    <property type="evidence" value="ECO:0007669"/>
    <property type="project" value="TreeGrafter"/>
</dbReference>
<evidence type="ECO:0000259" key="9">
    <source>
        <dbReference type="Pfam" id="PF22379"/>
    </source>
</evidence>
<keyword evidence="4" id="KW-0479">Metal-binding</keyword>
<accession>A0A4V6A3E4</accession>
<dbReference type="InterPro" id="IPR015408">
    <property type="entry name" value="Znf_Mcm10/DnaG"/>
</dbReference>
<dbReference type="InterPro" id="IPR055065">
    <property type="entry name" value="OB_MCM10"/>
</dbReference>
<dbReference type="InterPro" id="IPR012340">
    <property type="entry name" value="NA-bd_OB-fold"/>
</dbReference>
<keyword evidence="11" id="KW-1185">Reference proteome</keyword>
<keyword evidence="3" id="KW-0235">DNA replication</keyword>
<gene>
    <name evidence="10" type="ORF">L596_016275</name>
</gene>
<reference evidence="10 11" key="2">
    <citation type="journal article" date="2019" name="G3 (Bethesda)">
        <title>Hybrid Assembly of the Genome of the Entomopathogenic Nematode Steinernema carpocapsae Identifies the X-Chromosome.</title>
        <authorList>
            <person name="Serra L."/>
            <person name="Macchietto M."/>
            <person name="Macias-Munoz A."/>
            <person name="McGill C.J."/>
            <person name="Rodriguez I.M."/>
            <person name="Rodriguez B."/>
            <person name="Murad R."/>
            <person name="Mortazavi A."/>
        </authorList>
    </citation>
    <scope>NUCLEOTIDE SEQUENCE [LARGE SCALE GENOMIC DNA]</scope>
    <source>
        <strain evidence="10 11">ALL</strain>
    </source>
</reference>
<protein>
    <submittedName>
        <fullName evidence="10">Uncharacterized protein</fullName>
    </submittedName>
</protein>
<comment type="caution">
    <text evidence="10">The sequence shown here is derived from an EMBL/GenBank/DDBJ whole genome shotgun (WGS) entry which is preliminary data.</text>
</comment>
<dbReference type="Proteomes" id="UP000298663">
    <property type="component" value="Unassembled WGS sequence"/>
</dbReference>
<dbReference type="PANTHER" id="PTHR13454:SF11">
    <property type="entry name" value="PROTEIN MCM10 HOMOLOG"/>
    <property type="match status" value="1"/>
</dbReference>
<organism evidence="10 11">
    <name type="scientific">Steinernema carpocapsae</name>
    <name type="common">Entomopathogenic nematode</name>
    <dbReference type="NCBI Taxonomy" id="34508"/>
    <lineage>
        <taxon>Eukaryota</taxon>
        <taxon>Metazoa</taxon>
        <taxon>Ecdysozoa</taxon>
        <taxon>Nematoda</taxon>
        <taxon>Chromadorea</taxon>
        <taxon>Rhabditida</taxon>
        <taxon>Tylenchina</taxon>
        <taxon>Panagrolaimomorpha</taxon>
        <taxon>Strongyloidoidea</taxon>
        <taxon>Steinernematidae</taxon>
        <taxon>Steinernema</taxon>
    </lineage>
</organism>
<evidence type="ECO:0000259" key="8">
    <source>
        <dbReference type="Pfam" id="PF09329"/>
    </source>
</evidence>
<evidence type="ECO:0000313" key="10">
    <source>
        <dbReference type="EMBL" id="TKR82575.1"/>
    </source>
</evidence>
<evidence type="ECO:0000256" key="6">
    <source>
        <dbReference type="ARBA" id="ARBA00022833"/>
    </source>
</evidence>
<sequence length="349" mass="38612">MASAQFSALPSSEKYGTPFDPVFGLPCLTPKVAPTTFKTYSEGMQKDDWITMAVIVERSETKKSANGKEYMIWNLSDLYDCQQKATKAILFASCVQDHWKMQVGTLIALTNADCDLDQKTGEVTIKLFKSNQVMEIGQCPMFGICAASKKDGERCKSFVNLSVSDHCAYHIQTTANRLASRRGTFNTGAVSMPKLFAGKPMGDFSNYFYAGRMVQTKSAPVKSERLGKVDPNQPKGLYVSEPQIRDNEKKVLNQFISSGNLHHRGARNLMIKKNNLPARAADMPAPKPRSALAGLGSPPETAKPSCLQNFKLLSAREHFGIGRVRHLVRDVVSRMSSKAEILTEILRSF</sequence>
<dbReference type="GO" id="GO:0003697">
    <property type="term" value="F:single-stranded DNA binding"/>
    <property type="evidence" value="ECO:0007669"/>
    <property type="project" value="InterPro"/>
</dbReference>
<keyword evidence="5" id="KW-0863">Zinc-finger</keyword>
<keyword evidence="6" id="KW-0862">Zinc</keyword>
<dbReference type="Pfam" id="PF09329">
    <property type="entry name" value="zf-primase"/>
    <property type="match status" value="1"/>
</dbReference>
<dbReference type="GO" id="GO:0003688">
    <property type="term" value="F:DNA replication origin binding"/>
    <property type="evidence" value="ECO:0007669"/>
    <property type="project" value="TreeGrafter"/>
</dbReference>
<evidence type="ECO:0000256" key="3">
    <source>
        <dbReference type="ARBA" id="ARBA00022705"/>
    </source>
</evidence>
<dbReference type="GO" id="GO:0008270">
    <property type="term" value="F:zinc ion binding"/>
    <property type="evidence" value="ECO:0007669"/>
    <property type="project" value="UniProtKB-KW"/>
</dbReference>
<dbReference type="GO" id="GO:0006270">
    <property type="term" value="P:DNA replication initiation"/>
    <property type="evidence" value="ECO:0007669"/>
    <property type="project" value="InterPro"/>
</dbReference>
<dbReference type="Gene3D" id="2.40.50.140">
    <property type="entry name" value="Nucleic acid-binding proteins"/>
    <property type="match status" value="1"/>
</dbReference>
<feature type="domain" description="MCM10 OB-fold" evidence="9">
    <location>
        <begin position="45"/>
        <end position="134"/>
    </location>
</feature>
<proteinExistence type="inferred from homology"/>
<reference evidence="10 11" key="1">
    <citation type="journal article" date="2015" name="Genome Biol.">
        <title>Comparative genomics of Steinernema reveals deeply conserved gene regulatory networks.</title>
        <authorList>
            <person name="Dillman A.R."/>
            <person name="Macchietto M."/>
            <person name="Porter C.F."/>
            <person name="Rogers A."/>
            <person name="Williams B."/>
            <person name="Antoshechkin I."/>
            <person name="Lee M.M."/>
            <person name="Goodwin Z."/>
            <person name="Lu X."/>
            <person name="Lewis E.E."/>
            <person name="Goodrich-Blair H."/>
            <person name="Stock S.P."/>
            <person name="Adams B.J."/>
            <person name="Sternberg P.W."/>
            <person name="Mortazavi A."/>
        </authorList>
    </citation>
    <scope>NUCLEOTIDE SEQUENCE [LARGE SCALE GENOMIC DNA]</scope>
    <source>
        <strain evidence="10 11">ALL</strain>
    </source>
</reference>
<evidence type="ECO:0000256" key="1">
    <source>
        <dbReference type="ARBA" id="ARBA00004123"/>
    </source>
</evidence>
<comment type="subcellular location">
    <subcellularLocation>
        <location evidence="1">Nucleus</location>
    </subcellularLocation>
</comment>
<feature type="domain" description="Zinc finger Mcm10/DnaG-type" evidence="8">
    <location>
        <begin position="137"/>
        <end position="182"/>
    </location>
</feature>
<dbReference type="InterPro" id="IPR040184">
    <property type="entry name" value="Mcm10"/>
</dbReference>
<dbReference type="OrthoDB" id="273123at2759"/>
<comment type="similarity">
    <text evidence="2">Belongs to the MCM10 family.</text>
</comment>
<dbReference type="STRING" id="34508.A0A4V6A3E4"/>
<evidence type="ECO:0000256" key="4">
    <source>
        <dbReference type="ARBA" id="ARBA00022723"/>
    </source>
</evidence>
<evidence type="ECO:0000256" key="2">
    <source>
        <dbReference type="ARBA" id="ARBA00009679"/>
    </source>
</evidence>
<dbReference type="Pfam" id="PF22379">
    <property type="entry name" value="OB_MCM10"/>
    <property type="match status" value="1"/>
</dbReference>
<name>A0A4V6A3E4_STECR</name>
<keyword evidence="7" id="KW-0539">Nucleus</keyword>
<dbReference type="EMBL" id="AZBU02000004">
    <property type="protein sequence ID" value="TKR82575.1"/>
    <property type="molecule type" value="Genomic_DNA"/>
</dbReference>
<evidence type="ECO:0000313" key="11">
    <source>
        <dbReference type="Proteomes" id="UP000298663"/>
    </source>
</evidence>